<evidence type="ECO:0000313" key="6">
    <source>
        <dbReference type="EMBL" id="GMQ31215.1"/>
    </source>
</evidence>
<keyword evidence="7" id="KW-1185">Reference proteome</keyword>
<comment type="caution">
    <text evidence="6">The sequence shown here is derived from an EMBL/GenBank/DDBJ whole genome shotgun (WGS) entry which is preliminary data.</text>
</comment>
<name>A0ABQ6PV79_9BACT</name>
<dbReference type="EC" id="3.5.4.2" evidence="2"/>
<evidence type="ECO:0000256" key="3">
    <source>
        <dbReference type="ARBA" id="ARBA00047720"/>
    </source>
</evidence>
<protein>
    <recommendedName>
        <fullName evidence="2">adenine deaminase</fullName>
        <ecNumber evidence="2">3.5.4.2</ecNumber>
    </recommendedName>
</protein>
<comment type="catalytic activity">
    <reaction evidence="3">
        <text>adenine + H2O + H(+) = hypoxanthine + NH4(+)</text>
        <dbReference type="Rhea" id="RHEA:23688"/>
        <dbReference type="ChEBI" id="CHEBI:15377"/>
        <dbReference type="ChEBI" id="CHEBI:15378"/>
        <dbReference type="ChEBI" id="CHEBI:16708"/>
        <dbReference type="ChEBI" id="CHEBI:17368"/>
        <dbReference type="ChEBI" id="CHEBI:28938"/>
        <dbReference type="EC" id="3.5.4.2"/>
    </reaction>
</comment>
<dbReference type="InterPro" id="IPR026912">
    <property type="entry name" value="Adenine_deam_C"/>
</dbReference>
<comment type="similarity">
    <text evidence="1">Belongs to the metallo-dependent hydrolases superfamily. Adenine deaminase family.</text>
</comment>
<proteinExistence type="inferred from homology"/>
<dbReference type="InterPro" id="IPR006680">
    <property type="entry name" value="Amidohydro-rel"/>
</dbReference>
<gene>
    <name evidence="6" type="ORF">Aconfl_38590</name>
</gene>
<dbReference type="Gene3D" id="2.30.40.10">
    <property type="entry name" value="Urease, subunit C, domain 1"/>
    <property type="match status" value="1"/>
</dbReference>
<evidence type="ECO:0000259" key="4">
    <source>
        <dbReference type="Pfam" id="PF01979"/>
    </source>
</evidence>
<dbReference type="Gene3D" id="3.20.20.140">
    <property type="entry name" value="Metal-dependent hydrolases"/>
    <property type="match status" value="1"/>
</dbReference>
<accession>A0ABQ6PV79</accession>
<organism evidence="6 7">
    <name type="scientific">Algoriphagus confluentis</name>
    <dbReference type="NCBI Taxonomy" id="1697556"/>
    <lineage>
        <taxon>Bacteria</taxon>
        <taxon>Pseudomonadati</taxon>
        <taxon>Bacteroidota</taxon>
        <taxon>Cytophagia</taxon>
        <taxon>Cytophagales</taxon>
        <taxon>Cyclobacteriaceae</taxon>
        <taxon>Algoriphagus</taxon>
    </lineage>
</organism>
<feature type="domain" description="Adenine deaminase C-terminal" evidence="5">
    <location>
        <begin position="129"/>
        <end position="294"/>
    </location>
</feature>
<dbReference type="Pfam" id="PF13382">
    <property type="entry name" value="Adenine_deam_C"/>
    <property type="match status" value="1"/>
</dbReference>
<dbReference type="EMBL" id="BTPD01000016">
    <property type="protein sequence ID" value="GMQ31215.1"/>
    <property type="molecule type" value="Genomic_DNA"/>
</dbReference>
<evidence type="ECO:0000259" key="5">
    <source>
        <dbReference type="Pfam" id="PF13382"/>
    </source>
</evidence>
<evidence type="ECO:0000313" key="7">
    <source>
        <dbReference type="Proteomes" id="UP001338309"/>
    </source>
</evidence>
<reference evidence="6 7" key="1">
    <citation type="submission" date="2023-08" db="EMBL/GenBank/DDBJ databases">
        <title>Draft genome sequence of Algoriphagus confluentis.</title>
        <authorList>
            <person name="Takatani N."/>
            <person name="Hosokawa M."/>
            <person name="Sawabe T."/>
        </authorList>
    </citation>
    <scope>NUCLEOTIDE SEQUENCE [LARGE SCALE GENOMIC DNA]</scope>
    <source>
        <strain evidence="6 7">NBRC 111222</strain>
    </source>
</reference>
<dbReference type="Pfam" id="PF01979">
    <property type="entry name" value="Amidohydro_1"/>
    <property type="match status" value="1"/>
</dbReference>
<feature type="domain" description="Amidohydrolase-related" evidence="4">
    <location>
        <begin position="2"/>
        <end position="82"/>
    </location>
</feature>
<dbReference type="InterPro" id="IPR011059">
    <property type="entry name" value="Metal-dep_hydrolase_composite"/>
</dbReference>
<evidence type="ECO:0000256" key="1">
    <source>
        <dbReference type="ARBA" id="ARBA00006773"/>
    </source>
</evidence>
<dbReference type="Proteomes" id="UP001338309">
    <property type="component" value="Unassembled WGS sequence"/>
</dbReference>
<evidence type="ECO:0000256" key="2">
    <source>
        <dbReference type="ARBA" id="ARBA00012782"/>
    </source>
</evidence>
<sequence>MFCSDDKHPDNLAISHINELAARAVAKGKDVFEVLRAACLNPIAHYSLPVGQVREGDPADFILVKDLQKFEVLATYSKGQKVAESGKTLIPLVNNEVINNFHTSLKRPEDFQLSASGTKVRVIEALDGQLITPEIEGEILIRDGLAESNPEKDILKITVVNRYQDAPPAVAFIKNFGLKTGAIASSVGHDSHNIIAVGIDNESICSAVNLLIEAKGGISAVSGEKEEVLPLPVGGIMSPEDGYQVAEAYTRIDRMAKEMGSNLNSPFMTLSFMALLVIPDLKLSDKGLFDGRNFAFCDLFFGL</sequence>